<dbReference type="SMART" id="SM00388">
    <property type="entry name" value="HisKA"/>
    <property type="match status" value="1"/>
</dbReference>
<dbReference type="Pfam" id="PF13426">
    <property type="entry name" value="PAS_9"/>
    <property type="match status" value="1"/>
</dbReference>
<dbReference type="PANTHER" id="PTHR43047:SF72">
    <property type="entry name" value="OSMOSENSING HISTIDINE PROTEIN KINASE SLN1"/>
    <property type="match status" value="1"/>
</dbReference>
<feature type="domain" description="Response regulatory" evidence="15">
    <location>
        <begin position="633"/>
        <end position="751"/>
    </location>
</feature>
<evidence type="ECO:0000256" key="4">
    <source>
        <dbReference type="ARBA" id="ARBA00022475"/>
    </source>
</evidence>
<dbReference type="SUPFAM" id="SSF47384">
    <property type="entry name" value="Homodimeric domain of signal transducing histidine kinase"/>
    <property type="match status" value="1"/>
</dbReference>
<evidence type="ECO:0000256" key="11">
    <source>
        <dbReference type="ARBA" id="ARBA00023136"/>
    </source>
</evidence>
<dbReference type="PROSITE" id="PS50113">
    <property type="entry name" value="PAC"/>
    <property type="match status" value="1"/>
</dbReference>
<dbReference type="AlphaFoldDB" id="A0A238WJW5"/>
<evidence type="ECO:0000259" key="17">
    <source>
        <dbReference type="PROSITE" id="PS50113"/>
    </source>
</evidence>
<evidence type="ECO:0000256" key="13">
    <source>
        <dbReference type="SAM" id="Phobius"/>
    </source>
</evidence>
<keyword evidence="6" id="KW-0808">Transferase</keyword>
<comment type="catalytic activity">
    <reaction evidence="1">
        <text>ATP + protein L-histidine = ADP + protein N-phospho-L-histidine.</text>
        <dbReference type="EC" id="2.7.13.3"/>
    </reaction>
</comment>
<dbReference type="SMART" id="SM00091">
    <property type="entry name" value="PAS"/>
    <property type="match status" value="2"/>
</dbReference>
<dbReference type="PROSITE" id="PS50112">
    <property type="entry name" value="PAS"/>
    <property type="match status" value="2"/>
</dbReference>
<dbReference type="CDD" id="cd00130">
    <property type="entry name" value="PAS"/>
    <property type="match status" value="2"/>
</dbReference>
<keyword evidence="13" id="KW-1133">Transmembrane helix</keyword>
<keyword evidence="19" id="KW-1185">Reference proteome</keyword>
<dbReference type="NCBIfam" id="TIGR00229">
    <property type="entry name" value="sensory_box"/>
    <property type="match status" value="2"/>
</dbReference>
<dbReference type="PROSITE" id="PS50110">
    <property type="entry name" value="RESPONSE_REGULATORY"/>
    <property type="match status" value="1"/>
</dbReference>
<dbReference type="InterPro" id="IPR005467">
    <property type="entry name" value="His_kinase_dom"/>
</dbReference>
<keyword evidence="5 12" id="KW-0597">Phosphoprotein</keyword>
<feature type="transmembrane region" description="Helical" evidence="13">
    <location>
        <begin position="63"/>
        <end position="81"/>
    </location>
</feature>
<dbReference type="GO" id="GO:0005886">
    <property type="term" value="C:plasma membrane"/>
    <property type="evidence" value="ECO:0007669"/>
    <property type="project" value="UniProtKB-SubCell"/>
</dbReference>
<dbReference type="SUPFAM" id="SSF55874">
    <property type="entry name" value="ATPase domain of HSP90 chaperone/DNA topoisomerase II/histidine kinase"/>
    <property type="match status" value="1"/>
</dbReference>
<dbReference type="PRINTS" id="PR00344">
    <property type="entry name" value="BCTRLSENSOR"/>
</dbReference>
<dbReference type="PROSITE" id="PS50109">
    <property type="entry name" value="HIS_KIN"/>
    <property type="match status" value="1"/>
</dbReference>
<keyword evidence="13" id="KW-0812">Transmembrane</keyword>
<keyword evidence="11 13" id="KW-0472">Membrane</keyword>
<dbReference type="InterPro" id="IPR036890">
    <property type="entry name" value="HATPase_C_sf"/>
</dbReference>
<gene>
    <name evidence="18" type="ORF">SAMN06265371_103305</name>
</gene>
<dbReference type="Gene3D" id="3.30.565.10">
    <property type="entry name" value="Histidine kinase-like ATPase, C-terminal domain"/>
    <property type="match status" value="1"/>
</dbReference>
<feature type="domain" description="PAS" evidence="16">
    <location>
        <begin position="130"/>
        <end position="174"/>
    </location>
</feature>
<dbReference type="Gene3D" id="3.30.450.20">
    <property type="entry name" value="PAS domain"/>
    <property type="match status" value="2"/>
</dbReference>
<comment type="subcellular location">
    <subcellularLocation>
        <location evidence="2">Cell membrane</location>
    </subcellularLocation>
</comment>
<keyword evidence="8" id="KW-0418">Kinase</keyword>
<dbReference type="SMART" id="SM00086">
    <property type="entry name" value="PAC"/>
    <property type="match status" value="2"/>
</dbReference>
<dbReference type="GO" id="GO:0006355">
    <property type="term" value="P:regulation of DNA-templated transcription"/>
    <property type="evidence" value="ECO:0007669"/>
    <property type="project" value="InterPro"/>
</dbReference>
<evidence type="ECO:0000259" key="15">
    <source>
        <dbReference type="PROSITE" id="PS50110"/>
    </source>
</evidence>
<keyword evidence="10" id="KW-0902">Two-component regulatory system</keyword>
<dbReference type="GO" id="GO:0005524">
    <property type="term" value="F:ATP binding"/>
    <property type="evidence" value="ECO:0007669"/>
    <property type="project" value="UniProtKB-KW"/>
</dbReference>
<evidence type="ECO:0000256" key="2">
    <source>
        <dbReference type="ARBA" id="ARBA00004236"/>
    </source>
</evidence>
<dbReference type="EMBL" id="FZNT01000003">
    <property type="protein sequence ID" value="SNR46862.1"/>
    <property type="molecule type" value="Genomic_DNA"/>
</dbReference>
<protein>
    <recommendedName>
        <fullName evidence="3">histidine kinase</fullName>
        <ecNumber evidence="3">2.7.13.3</ecNumber>
    </recommendedName>
</protein>
<evidence type="ECO:0000256" key="10">
    <source>
        <dbReference type="ARBA" id="ARBA00023012"/>
    </source>
</evidence>
<keyword evidence="4" id="KW-1003">Cell membrane</keyword>
<proteinExistence type="predicted"/>
<dbReference type="Pfam" id="PF00072">
    <property type="entry name" value="Response_reg"/>
    <property type="match status" value="1"/>
</dbReference>
<dbReference type="SMART" id="SM00448">
    <property type="entry name" value="REC"/>
    <property type="match status" value="1"/>
</dbReference>
<feature type="transmembrane region" description="Helical" evidence="13">
    <location>
        <begin position="12"/>
        <end position="29"/>
    </location>
</feature>
<feature type="domain" description="PAS" evidence="16">
    <location>
        <begin position="256"/>
        <end position="328"/>
    </location>
</feature>
<feature type="domain" description="PAC" evidence="17">
    <location>
        <begin position="201"/>
        <end position="255"/>
    </location>
</feature>
<evidence type="ECO:0000256" key="6">
    <source>
        <dbReference type="ARBA" id="ARBA00022679"/>
    </source>
</evidence>
<dbReference type="Pfam" id="PF00512">
    <property type="entry name" value="HisKA"/>
    <property type="match status" value="1"/>
</dbReference>
<organism evidence="18 19">
    <name type="scientific">Lutibacter agarilyticus</name>
    <dbReference type="NCBI Taxonomy" id="1109740"/>
    <lineage>
        <taxon>Bacteria</taxon>
        <taxon>Pseudomonadati</taxon>
        <taxon>Bacteroidota</taxon>
        <taxon>Flavobacteriia</taxon>
        <taxon>Flavobacteriales</taxon>
        <taxon>Flavobacteriaceae</taxon>
        <taxon>Lutibacter</taxon>
    </lineage>
</organism>
<sequence length="758" mass="86270">MKDFFNYATPVVYWVLIIVWAAVFIFYIVKIRALKEYGKLFKLLLVILAIDAFRSFFESVYFGAWYTSYSGLLPISVFNFLGDPKIVFIPKIINLIVVLLILFLIVKKWFVYEIDEINKIKGRVDSQELEINKLKVAVEQSGNSIVITDTDGNIEYTNPKFSEITGYSAQEALGVNPRILNSGRQDASFYKEMWETISNGGVWSGELINKSKEGKIFWEQATISPVKNEECKIISYLAIKEDISSKKMNEEMLSEQKLLFEVMFNSLTDAIVITDKNRNIVLANKGVENTFGYLPSEVMGENTSIFYASIEDYKSKGEKVFSEALKANNEFYIVNYKNKNNQIFAGETFGTKLLNTRGEWIGNLGIMRNVNERLNFIEEIKKAKEQAEYSNLLKTEFLNNMSHEIRTPMNGILGFSDMLSDPNLSSEKRNSFVNIIQNSGKQLLHIIDDILEISSLDTRQVKVFKEEVCLNDLLMEIFSIFELKAKENKIPIYLKKGLSDRKSTVHTDTSKLNKIITNLVENALKYTNEGFVEFGYEVNDGKIEMYIKDTGIGIEECNHESIFERFSQVEKDLTKKTGGLGLGLSIVKENVELLGGQIKLNSSKESGSTFFVVLPYNPVYINDVEVDAKNIPMFLMVEDEEVNALYLEALLEQKYSLGCVIQHAKNGEEAVQLFKNNSDFDMVLMDLKMPIMDGYEATKLIKELNSEIPVLALTAYSTNEQKDNAKLVGCDDFISKPISSERLNTVLDGYLKMKYPNS</sequence>
<evidence type="ECO:0000256" key="9">
    <source>
        <dbReference type="ARBA" id="ARBA00022840"/>
    </source>
</evidence>
<accession>A0A238WJW5</accession>
<keyword evidence="7" id="KW-0547">Nucleotide-binding</keyword>
<evidence type="ECO:0000259" key="16">
    <source>
        <dbReference type="PROSITE" id="PS50112"/>
    </source>
</evidence>
<evidence type="ECO:0000256" key="7">
    <source>
        <dbReference type="ARBA" id="ARBA00022741"/>
    </source>
</evidence>
<feature type="transmembrane region" description="Helical" evidence="13">
    <location>
        <begin position="93"/>
        <end position="112"/>
    </location>
</feature>
<dbReference type="InterPro" id="IPR011006">
    <property type="entry name" value="CheY-like_superfamily"/>
</dbReference>
<dbReference type="InterPro" id="IPR001789">
    <property type="entry name" value="Sig_transdc_resp-reg_receiver"/>
</dbReference>
<dbReference type="InterPro" id="IPR000014">
    <property type="entry name" value="PAS"/>
</dbReference>
<evidence type="ECO:0000256" key="8">
    <source>
        <dbReference type="ARBA" id="ARBA00022777"/>
    </source>
</evidence>
<dbReference type="Gene3D" id="1.10.287.130">
    <property type="match status" value="1"/>
</dbReference>
<dbReference type="InterPro" id="IPR036097">
    <property type="entry name" value="HisK_dim/P_sf"/>
</dbReference>
<dbReference type="OrthoDB" id="9811889at2"/>
<evidence type="ECO:0000256" key="12">
    <source>
        <dbReference type="PROSITE-ProRule" id="PRU00169"/>
    </source>
</evidence>
<dbReference type="InterPro" id="IPR013767">
    <property type="entry name" value="PAS_fold"/>
</dbReference>
<dbReference type="GO" id="GO:0009927">
    <property type="term" value="F:histidine phosphotransfer kinase activity"/>
    <property type="evidence" value="ECO:0007669"/>
    <property type="project" value="TreeGrafter"/>
</dbReference>
<evidence type="ECO:0000259" key="14">
    <source>
        <dbReference type="PROSITE" id="PS50109"/>
    </source>
</evidence>
<dbReference type="InterPro" id="IPR035965">
    <property type="entry name" value="PAS-like_dom_sf"/>
</dbReference>
<dbReference type="InterPro" id="IPR001610">
    <property type="entry name" value="PAC"/>
</dbReference>
<dbReference type="PANTHER" id="PTHR43047">
    <property type="entry name" value="TWO-COMPONENT HISTIDINE PROTEIN KINASE"/>
    <property type="match status" value="1"/>
</dbReference>
<evidence type="ECO:0000313" key="18">
    <source>
        <dbReference type="EMBL" id="SNR46862.1"/>
    </source>
</evidence>
<dbReference type="InterPro" id="IPR003594">
    <property type="entry name" value="HATPase_dom"/>
</dbReference>
<dbReference type="FunFam" id="3.30.565.10:FF:000023">
    <property type="entry name" value="PAS domain-containing sensor histidine kinase"/>
    <property type="match status" value="1"/>
</dbReference>
<dbReference type="GO" id="GO:0000155">
    <property type="term" value="F:phosphorelay sensor kinase activity"/>
    <property type="evidence" value="ECO:0007669"/>
    <property type="project" value="InterPro"/>
</dbReference>
<evidence type="ECO:0000256" key="3">
    <source>
        <dbReference type="ARBA" id="ARBA00012438"/>
    </source>
</evidence>
<dbReference type="CDD" id="cd17546">
    <property type="entry name" value="REC_hyHK_CKI1_RcsC-like"/>
    <property type="match status" value="1"/>
</dbReference>
<dbReference type="Pfam" id="PF02518">
    <property type="entry name" value="HATPase_c"/>
    <property type="match status" value="1"/>
</dbReference>
<evidence type="ECO:0000256" key="1">
    <source>
        <dbReference type="ARBA" id="ARBA00000085"/>
    </source>
</evidence>
<dbReference type="Gene3D" id="3.40.50.2300">
    <property type="match status" value="1"/>
</dbReference>
<dbReference type="RefSeq" id="WP_089380963.1">
    <property type="nucleotide sequence ID" value="NZ_FZNT01000003.1"/>
</dbReference>
<name>A0A238WJW5_9FLAO</name>
<dbReference type="InterPro" id="IPR004358">
    <property type="entry name" value="Sig_transdc_His_kin-like_C"/>
</dbReference>
<dbReference type="SUPFAM" id="SSF55785">
    <property type="entry name" value="PYP-like sensor domain (PAS domain)"/>
    <property type="match status" value="2"/>
</dbReference>
<evidence type="ECO:0000313" key="19">
    <source>
        <dbReference type="Proteomes" id="UP000198384"/>
    </source>
</evidence>
<dbReference type="CDD" id="cd00082">
    <property type="entry name" value="HisKA"/>
    <property type="match status" value="1"/>
</dbReference>
<dbReference type="Proteomes" id="UP000198384">
    <property type="component" value="Unassembled WGS sequence"/>
</dbReference>
<dbReference type="SUPFAM" id="SSF52172">
    <property type="entry name" value="CheY-like"/>
    <property type="match status" value="1"/>
</dbReference>
<feature type="modified residue" description="4-aspartylphosphate" evidence="12">
    <location>
        <position position="686"/>
    </location>
</feature>
<feature type="domain" description="Histidine kinase" evidence="14">
    <location>
        <begin position="400"/>
        <end position="618"/>
    </location>
</feature>
<dbReference type="Pfam" id="PF00989">
    <property type="entry name" value="PAS"/>
    <property type="match status" value="1"/>
</dbReference>
<dbReference type="SMART" id="SM00387">
    <property type="entry name" value="HATPase_c"/>
    <property type="match status" value="1"/>
</dbReference>
<dbReference type="InterPro" id="IPR003661">
    <property type="entry name" value="HisK_dim/P_dom"/>
</dbReference>
<keyword evidence="9" id="KW-0067">ATP-binding</keyword>
<dbReference type="InterPro" id="IPR000700">
    <property type="entry name" value="PAS-assoc_C"/>
</dbReference>
<reference evidence="18 19" key="1">
    <citation type="submission" date="2017-06" db="EMBL/GenBank/DDBJ databases">
        <authorList>
            <person name="Kim H.J."/>
            <person name="Triplett B.A."/>
        </authorList>
    </citation>
    <scope>NUCLEOTIDE SEQUENCE [LARGE SCALE GENOMIC DNA]</scope>
    <source>
        <strain evidence="18 19">DSM 29150</strain>
    </source>
</reference>
<evidence type="ECO:0000256" key="5">
    <source>
        <dbReference type="ARBA" id="ARBA00022553"/>
    </source>
</evidence>
<dbReference type="EC" id="2.7.13.3" evidence="3"/>